<dbReference type="Pfam" id="PF00240">
    <property type="entry name" value="ubiquitin"/>
    <property type="match status" value="1"/>
</dbReference>
<dbReference type="GO" id="GO:0005840">
    <property type="term" value="C:ribosome"/>
    <property type="evidence" value="ECO:0007669"/>
    <property type="project" value="UniProtKB-KW"/>
</dbReference>
<name>A0A8T2MJU8_ASTMX</name>
<evidence type="ECO:0000259" key="1">
    <source>
        <dbReference type="PROSITE" id="PS50053"/>
    </source>
</evidence>
<dbReference type="InterPro" id="IPR029071">
    <property type="entry name" value="Ubiquitin-like_domsf"/>
</dbReference>
<dbReference type="InterPro" id="IPR000626">
    <property type="entry name" value="Ubiquitin-like_dom"/>
</dbReference>
<dbReference type="EMBL" id="JAICCE010000001">
    <property type="protein sequence ID" value="KAG9283797.1"/>
    <property type="molecule type" value="Genomic_DNA"/>
</dbReference>
<keyword evidence="2" id="KW-0689">Ribosomal protein</keyword>
<comment type="caution">
    <text evidence="2">The sequence shown here is derived from an EMBL/GenBank/DDBJ whole genome shotgun (WGS) entry which is preliminary data.</text>
</comment>
<dbReference type="Gene3D" id="3.10.20.90">
    <property type="entry name" value="Phosphatidylinositol 3-kinase Catalytic Subunit, Chain A, domain 1"/>
    <property type="match status" value="1"/>
</dbReference>
<proteinExistence type="predicted"/>
<dbReference type="Proteomes" id="UP000752171">
    <property type="component" value="Unassembled WGS sequence"/>
</dbReference>
<accession>A0A8T2MJU8</accession>
<dbReference type="AlphaFoldDB" id="A0A8T2MJU8"/>
<dbReference type="PROSITE" id="PS50053">
    <property type="entry name" value="UBIQUITIN_2"/>
    <property type="match status" value="1"/>
</dbReference>
<organism evidence="2 3">
    <name type="scientific">Astyanax mexicanus</name>
    <name type="common">Blind cave fish</name>
    <name type="synonym">Astyanax fasciatus mexicanus</name>
    <dbReference type="NCBI Taxonomy" id="7994"/>
    <lineage>
        <taxon>Eukaryota</taxon>
        <taxon>Metazoa</taxon>
        <taxon>Chordata</taxon>
        <taxon>Craniata</taxon>
        <taxon>Vertebrata</taxon>
        <taxon>Euteleostomi</taxon>
        <taxon>Actinopterygii</taxon>
        <taxon>Neopterygii</taxon>
        <taxon>Teleostei</taxon>
        <taxon>Ostariophysi</taxon>
        <taxon>Characiformes</taxon>
        <taxon>Characoidei</taxon>
        <taxon>Acestrorhamphidae</taxon>
        <taxon>Acestrorhamphinae</taxon>
        <taxon>Astyanax</taxon>
    </lineage>
</organism>
<dbReference type="SUPFAM" id="SSF54236">
    <property type="entry name" value="Ubiquitin-like"/>
    <property type="match status" value="1"/>
</dbReference>
<evidence type="ECO:0000313" key="2">
    <source>
        <dbReference type="EMBL" id="KAG9283797.1"/>
    </source>
</evidence>
<reference evidence="2 3" key="1">
    <citation type="submission" date="2021-07" db="EMBL/GenBank/DDBJ databases">
        <authorList>
            <person name="Imarazene B."/>
            <person name="Zahm M."/>
            <person name="Klopp C."/>
            <person name="Cabau C."/>
            <person name="Beille S."/>
            <person name="Jouanno E."/>
            <person name="Castinel A."/>
            <person name="Lluch J."/>
            <person name="Gil L."/>
            <person name="Kuchtly C."/>
            <person name="Lopez Roques C."/>
            <person name="Donnadieu C."/>
            <person name="Parrinello H."/>
            <person name="Journot L."/>
            <person name="Du K."/>
            <person name="Schartl M."/>
            <person name="Retaux S."/>
            <person name="Guiguen Y."/>
        </authorList>
    </citation>
    <scope>NUCLEOTIDE SEQUENCE [LARGE SCALE GENOMIC DNA]</scope>
    <source>
        <strain evidence="2">Pach_M1</strain>
        <tissue evidence="2">Testis</tissue>
    </source>
</reference>
<protein>
    <submittedName>
        <fullName evidence="2">Ubiquitin-40S ribosomal protein S27a-like</fullName>
    </submittedName>
</protein>
<gene>
    <name evidence="2" type="ORF">AMEX_G2605</name>
</gene>
<feature type="domain" description="Ubiquitin-like" evidence="1">
    <location>
        <begin position="3"/>
        <end position="86"/>
    </location>
</feature>
<evidence type="ECO:0000313" key="3">
    <source>
        <dbReference type="Proteomes" id="UP000752171"/>
    </source>
</evidence>
<keyword evidence="2" id="KW-0687">Ribonucleoprotein</keyword>
<sequence>MVFQLLIRKDGGETAIDVADTEQAALNKTVKELKQIVRARIGGAPVADQDILMSFAGRSMEDNKKLCYYGIEHLSIISVTFRMPGGGPSTKLQDPYTCKPTVDPISAIMLYFALRKSLNVL</sequence>
<dbReference type="SMART" id="SM00213">
    <property type="entry name" value="UBQ"/>
    <property type="match status" value="1"/>
</dbReference>